<reference evidence="1" key="1">
    <citation type="submission" date="2019-04" db="EMBL/GenBank/DDBJ databases">
        <title>Microbes associate with the intestines of laboratory mice.</title>
        <authorList>
            <person name="Navarre W."/>
            <person name="Wong E."/>
            <person name="Huang K."/>
            <person name="Tropini C."/>
            <person name="Ng K."/>
            <person name="Yu B."/>
        </authorList>
    </citation>
    <scope>NUCLEOTIDE SEQUENCE</scope>
    <source>
        <strain evidence="1">NM04_E33</strain>
    </source>
</reference>
<organism evidence="1 2">
    <name type="scientific">Lepagella muris</name>
    <dbReference type="NCBI Taxonomy" id="3032870"/>
    <lineage>
        <taxon>Bacteria</taxon>
        <taxon>Pseudomonadati</taxon>
        <taxon>Bacteroidota</taxon>
        <taxon>Bacteroidia</taxon>
        <taxon>Bacteroidales</taxon>
        <taxon>Muribaculaceae</taxon>
        <taxon>Lepagella</taxon>
    </lineage>
</organism>
<protein>
    <submittedName>
        <fullName evidence="1">Peptidase M75</fullName>
    </submittedName>
</protein>
<dbReference type="EMBL" id="SRYB01000045">
    <property type="protein sequence ID" value="TGY76085.1"/>
    <property type="molecule type" value="Genomic_DNA"/>
</dbReference>
<sequence length="393" mass="43631">MTFLKTVSCLCGGILVASSMLASCSGDNDDPDNNKKPDEEIVDSKNLDYSASNADSWHNYSVRVAELLARDSEQLYNSWNESYNGGKSFAEIFKSANTSAYPSYLSCIEEILDGCSDIANEVGDAKIGDPYDLYVQGKREEALYAVESWYSWHSRDDYANNIHSIRNSYFGSLDGSVSANSMSALVNSLDSDLDSRTKGLIDAARTAIMDIPQPFRNNINSSEALKAQEACADLDRHLTTVLKPFFENLDNSHESRLGDIVANYVDNVVLPTYKLLKERNAAMLEAVRNLSGNRTDVSFEKACQAWLSAREPWEKSEAFLFGPVDALGLDPNMDSWPLDQDAIVNHLKSGNFNDLLWGDGDDDSKVEAAQNIRGFHTLEFLLFKDGNPRKTNN</sequence>
<accession>A0AC61RB23</accession>
<keyword evidence="2" id="KW-1185">Reference proteome</keyword>
<name>A0AC61RB23_9BACT</name>
<evidence type="ECO:0000313" key="2">
    <source>
        <dbReference type="Proteomes" id="UP000306319"/>
    </source>
</evidence>
<gene>
    <name evidence="1" type="ORF">E5331_18830</name>
</gene>
<comment type="caution">
    <text evidence="1">The sequence shown here is derived from an EMBL/GenBank/DDBJ whole genome shotgun (WGS) entry which is preliminary data.</text>
</comment>
<dbReference type="Proteomes" id="UP000306319">
    <property type="component" value="Unassembled WGS sequence"/>
</dbReference>
<proteinExistence type="predicted"/>
<evidence type="ECO:0000313" key="1">
    <source>
        <dbReference type="EMBL" id="TGY76085.1"/>
    </source>
</evidence>